<feature type="domain" description="Glycosyl transferase family 1" evidence="2">
    <location>
        <begin position="188"/>
        <end position="343"/>
    </location>
</feature>
<evidence type="ECO:0000256" key="1">
    <source>
        <dbReference type="ARBA" id="ARBA00022679"/>
    </source>
</evidence>
<proteinExistence type="predicted"/>
<organism evidence="4 5">
    <name type="scientific">Archangium violaceum Cb vi76</name>
    <dbReference type="NCBI Taxonomy" id="1406225"/>
    <lineage>
        <taxon>Bacteria</taxon>
        <taxon>Pseudomonadati</taxon>
        <taxon>Myxococcota</taxon>
        <taxon>Myxococcia</taxon>
        <taxon>Myxococcales</taxon>
        <taxon>Cystobacterineae</taxon>
        <taxon>Archangiaceae</taxon>
        <taxon>Archangium</taxon>
    </lineage>
</organism>
<dbReference type="Proteomes" id="UP000028547">
    <property type="component" value="Unassembled WGS sequence"/>
</dbReference>
<evidence type="ECO:0000313" key="4">
    <source>
        <dbReference type="EMBL" id="KFA89944.1"/>
    </source>
</evidence>
<dbReference type="PANTHER" id="PTHR46401">
    <property type="entry name" value="GLYCOSYLTRANSFERASE WBBK-RELATED"/>
    <property type="match status" value="1"/>
</dbReference>
<feature type="domain" description="Glycosyltransferase subfamily 4-like N-terminal" evidence="3">
    <location>
        <begin position="23"/>
        <end position="167"/>
    </location>
</feature>
<dbReference type="AlphaFoldDB" id="A0A084SNA9"/>
<protein>
    <submittedName>
        <fullName evidence="4">Glycosyl transferase family 1</fullName>
    </submittedName>
</protein>
<sequence>MRRTVSMGPVAFDASLWDEPTTGIGLYTRCLAEGLEARGVRLERLGARVSGEDPRGHLGRTAYVLGRLPQVLRDSEARVYHALGNFNLPLVRLPGKAYVVTVHDLIPLLMPETVSRAYRWQFQLWLARSVRVADRILCVSACTRDDLLARHPEAESKVAVVYNGVDHVDRHAPDATAEAHLRTLSLPERYVLYAGSLDVRKNVSLVLDALERLKARGRPAALVMAGQSWFGSGAVETRVARMRSEGHDIRSLGYQSEGVFFELMRRATVFAFPSKYEGFGLPPLEAMRLGTPAIVSTTGATPEVCGEGALAVRPDDAEGLAEAMDRLLRSDTERRRWAEEGKRQAALFTWARCADETLAAYEQALRR</sequence>
<comment type="caution">
    <text evidence="4">The sequence shown here is derived from an EMBL/GenBank/DDBJ whole genome shotgun (WGS) entry which is preliminary data.</text>
</comment>
<dbReference type="Pfam" id="PF13439">
    <property type="entry name" value="Glyco_transf_4"/>
    <property type="match status" value="1"/>
</dbReference>
<dbReference type="InterPro" id="IPR001296">
    <property type="entry name" value="Glyco_trans_1"/>
</dbReference>
<reference evidence="4 5" key="1">
    <citation type="submission" date="2014-07" db="EMBL/GenBank/DDBJ databases">
        <title>Draft Genome Sequence of Gephyronic Acid Producer, Cystobacter violaceus Strain Cb vi76.</title>
        <authorList>
            <person name="Stevens D.C."/>
            <person name="Young J."/>
            <person name="Carmichael R."/>
            <person name="Tan J."/>
            <person name="Taylor R.E."/>
        </authorList>
    </citation>
    <scope>NUCLEOTIDE SEQUENCE [LARGE SCALE GENOMIC DNA]</scope>
    <source>
        <strain evidence="4 5">Cb vi76</strain>
    </source>
</reference>
<dbReference type="Pfam" id="PF00534">
    <property type="entry name" value="Glycos_transf_1"/>
    <property type="match status" value="1"/>
</dbReference>
<keyword evidence="1 4" id="KW-0808">Transferase</keyword>
<dbReference type="PANTHER" id="PTHR46401:SF2">
    <property type="entry name" value="GLYCOSYLTRANSFERASE WBBK-RELATED"/>
    <property type="match status" value="1"/>
</dbReference>
<evidence type="ECO:0000259" key="3">
    <source>
        <dbReference type="Pfam" id="PF13439"/>
    </source>
</evidence>
<accession>A0A084SNA9</accession>
<evidence type="ECO:0000259" key="2">
    <source>
        <dbReference type="Pfam" id="PF00534"/>
    </source>
</evidence>
<gene>
    <name evidence="4" type="ORF">Q664_31340</name>
</gene>
<dbReference type="InterPro" id="IPR028098">
    <property type="entry name" value="Glyco_trans_4-like_N"/>
</dbReference>
<name>A0A084SNA9_9BACT</name>
<dbReference type="SUPFAM" id="SSF53756">
    <property type="entry name" value="UDP-Glycosyltransferase/glycogen phosphorylase"/>
    <property type="match status" value="1"/>
</dbReference>
<dbReference type="Gene3D" id="3.40.50.2000">
    <property type="entry name" value="Glycogen Phosphorylase B"/>
    <property type="match status" value="2"/>
</dbReference>
<dbReference type="CDD" id="cd03809">
    <property type="entry name" value="GT4_MtfB-like"/>
    <property type="match status" value="1"/>
</dbReference>
<dbReference type="EMBL" id="JPMI01000228">
    <property type="protein sequence ID" value="KFA89944.1"/>
    <property type="molecule type" value="Genomic_DNA"/>
</dbReference>
<evidence type="ECO:0000313" key="5">
    <source>
        <dbReference type="Proteomes" id="UP000028547"/>
    </source>
</evidence>
<dbReference type="GO" id="GO:0016757">
    <property type="term" value="F:glycosyltransferase activity"/>
    <property type="evidence" value="ECO:0007669"/>
    <property type="project" value="InterPro"/>
</dbReference>